<dbReference type="Gene3D" id="2.10.70.10">
    <property type="entry name" value="Complement Module, domain 1"/>
    <property type="match status" value="7"/>
</dbReference>
<feature type="disulfide bond" evidence="6">
    <location>
        <begin position="498"/>
        <end position="525"/>
    </location>
</feature>
<evidence type="ECO:0000256" key="7">
    <source>
        <dbReference type="SAM" id="SignalP"/>
    </source>
</evidence>
<dbReference type="PANTHER" id="PTHR19325:SF575">
    <property type="entry name" value="LOCOMOTION-RELATED PROTEIN HIKARU GENKI"/>
    <property type="match status" value="1"/>
</dbReference>
<dbReference type="SMART" id="SM00032">
    <property type="entry name" value="CCP"/>
    <property type="match status" value="7"/>
</dbReference>
<feature type="disulfide bond" evidence="6">
    <location>
        <begin position="90"/>
        <end position="117"/>
    </location>
</feature>
<evidence type="ECO:0000256" key="5">
    <source>
        <dbReference type="ARBA" id="ARBA00023180"/>
    </source>
</evidence>
<dbReference type="SUPFAM" id="SSF49785">
    <property type="entry name" value="Galactose-binding domain-like"/>
    <property type="match status" value="1"/>
</dbReference>
<dbReference type="InterPro" id="IPR035976">
    <property type="entry name" value="Sushi/SCR/CCP_sf"/>
</dbReference>
<feature type="disulfide bond" evidence="6">
    <location>
        <begin position="383"/>
        <end position="410"/>
    </location>
</feature>
<evidence type="ECO:0000256" key="2">
    <source>
        <dbReference type="ARBA" id="ARBA00022729"/>
    </source>
</evidence>
<feature type="signal peptide" evidence="7">
    <location>
        <begin position="1"/>
        <end position="17"/>
    </location>
</feature>
<comment type="caution">
    <text evidence="10">The sequence shown here is derived from an EMBL/GenBank/DDBJ whole genome shotgun (WGS) entry which is preliminary data.</text>
</comment>
<feature type="domain" description="F5/8 type C" evidence="8">
    <location>
        <begin position="528"/>
        <end position="664"/>
    </location>
</feature>
<dbReference type="InterPro" id="IPR050350">
    <property type="entry name" value="Compl-Cell_Adhes-Reg"/>
</dbReference>
<evidence type="ECO:0000313" key="10">
    <source>
        <dbReference type="EMBL" id="KAK2566872.1"/>
    </source>
</evidence>
<dbReference type="AlphaFoldDB" id="A0AAD9QSR9"/>
<feature type="domain" description="Sushi" evidence="9">
    <location>
        <begin position="163"/>
        <end position="227"/>
    </location>
</feature>
<evidence type="ECO:0000256" key="4">
    <source>
        <dbReference type="ARBA" id="ARBA00023157"/>
    </source>
</evidence>
<evidence type="ECO:0000259" key="9">
    <source>
        <dbReference type="PROSITE" id="PS50923"/>
    </source>
</evidence>
<dbReference type="FunFam" id="2.10.70.10:FF:000014">
    <property type="entry name" value="Membrane cofactor protein"/>
    <property type="match status" value="1"/>
</dbReference>
<keyword evidence="4 6" id="KW-1015">Disulfide bond</keyword>
<reference evidence="10" key="1">
    <citation type="journal article" date="2023" name="G3 (Bethesda)">
        <title>Whole genome assembly and annotation of the endangered Caribbean coral Acropora cervicornis.</title>
        <authorList>
            <person name="Selwyn J.D."/>
            <person name="Vollmer S.V."/>
        </authorList>
    </citation>
    <scope>NUCLEOTIDE SEQUENCE</scope>
    <source>
        <strain evidence="10">K2</strain>
    </source>
</reference>
<protein>
    <submittedName>
        <fullName evidence="10">CUB and sushi domain-containing protein 1</fullName>
    </submittedName>
</protein>
<dbReference type="PROSITE" id="PS50923">
    <property type="entry name" value="SUSHI"/>
    <property type="match status" value="7"/>
</dbReference>
<feature type="domain" description="Sushi" evidence="9">
    <location>
        <begin position="228"/>
        <end position="292"/>
    </location>
</feature>
<evidence type="ECO:0000259" key="8">
    <source>
        <dbReference type="PROSITE" id="PS50022"/>
    </source>
</evidence>
<evidence type="ECO:0000256" key="6">
    <source>
        <dbReference type="PROSITE-ProRule" id="PRU00302"/>
    </source>
</evidence>
<feature type="domain" description="Sushi" evidence="9">
    <location>
        <begin position="469"/>
        <end position="527"/>
    </location>
</feature>
<dbReference type="PANTHER" id="PTHR19325">
    <property type="entry name" value="COMPLEMENT COMPONENT-RELATED SUSHI DOMAIN-CONTAINING"/>
    <property type="match status" value="1"/>
</dbReference>
<feature type="disulfide bond" evidence="6">
    <location>
        <begin position="263"/>
        <end position="290"/>
    </location>
</feature>
<evidence type="ECO:0000256" key="3">
    <source>
        <dbReference type="ARBA" id="ARBA00022737"/>
    </source>
</evidence>
<dbReference type="CDD" id="cd00033">
    <property type="entry name" value="CCP"/>
    <property type="match status" value="7"/>
</dbReference>
<sequence length="667" mass="73452">MQYLTLILFVLVQGSLCENCTRTNNKKDFCATSCNPPQNNCSGDSLCVCDGDCGFSCVRQEINCPDPGGIKDGSMSHDGFDRGKHVKYSCHKGFTLIGNKILTCSKDGRWDKAKPRCMCRRTNEKAYAYCAKACDPNKKNTCRGNKECLCDGDCGYSCLSREILCTDPGSIEFGSKQPGLRDFDRDYLTVGDKVGYYCFPGYKMEGTSPLVCTDRGEWNNPKPTCVLTTCGRPRIPANAEVLGGKIIKNKVSFNYGAFLRFKCAGGYYLRGMNIPLSCGLTGWSTARFSCHLIDCGKLQTPEKAKKLVETGTGLNDRVIFECNEKGYEIRGSETRSCLENGTWSGVATSCEIISCGDPGVPMHGRQVNVSNNYKYGSFIEFDCSENYTFSGDRKIVCEETKDWGAPLPRCFAPCSDPGVPRNGTRGGNRFLSEDSVSFECHKGFELKGDETITCVDGVWKGTTPRCEVIKCEDPGTPQNGWKKKGSRYTYDGVVRFRCDTNYTLIGNKKIKCQENKEWTGSIPKCQGCGDGIPLGMGNGNILDDAITSSSKTQQNPAHLGRLGGNSYWCSDVESISHLEISLPKKQRITGAVVDVVNGQHIKGFALLAESGNIWDNLSLEAFKSSAKVNLTSEKEVDADKVQILIHRHREKESQVCLRAEMYGCDVD</sequence>
<keyword evidence="11" id="KW-1185">Reference proteome</keyword>
<feature type="domain" description="Sushi" evidence="9">
    <location>
        <begin position="413"/>
        <end position="468"/>
    </location>
</feature>
<feature type="disulfide bond" evidence="6">
    <location>
        <begin position="198"/>
        <end position="225"/>
    </location>
</feature>
<organism evidence="10 11">
    <name type="scientific">Acropora cervicornis</name>
    <name type="common">Staghorn coral</name>
    <dbReference type="NCBI Taxonomy" id="6130"/>
    <lineage>
        <taxon>Eukaryota</taxon>
        <taxon>Metazoa</taxon>
        <taxon>Cnidaria</taxon>
        <taxon>Anthozoa</taxon>
        <taxon>Hexacorallia</taxon>
        <taxon>Scleractinia</taxon>
        <taxon>Astrocoeniina</taxon>
        <taxon>Acroporidae</taxon>
        <taxon>Acropora</taxon>
    </lineage>
</organism>
<dbReference type="SUPFAM" id="SSF57535">
    <property type="entry name" value="Complement control module/SCR domain"/>
    <property type="match status" value="7"/>
</dbReference>
<keyword evidence="1 6" id="KW-0768">Sushi</keyword>
<dbReference type="PROSITE" id="PS50022">
    <property type="entry name" value="FA58C_3"/>
    <property type="match status" value="1"/>
</dbReference>
<dbReference type="InterPro" id="IPR008979">
    <property type="entry name" value="Galactose-bd-like_sf"/>
</dbReference>
<feature type="domain" description="Sushi" evidence="9">
    <location>
        <begin position="62"/>
        <end position="119"/>
    </location>
</feature>
<dbReference type="EMBL" id="JARQWQ010000015">
    <property type="protein sequence ID" value="KAK2566872.1"/>
    <property type="molecule type" value="Genomic_DNA"/>
</dbReference>
<reference evidence="10" key="2">
    <citation type="journal article" date="2023" name="Science">
        <title>Genomic signatures of disease resistance in endangered staghorn corals.</title>
        <authorList>
            <person name="Vollmer S.V."/>
            <person name="Selwyn J.D."/>
            <person name="Despard B.A."/>
            <person name="Roesel C.L."/>
        </authorList>
    </citation>
    <scope>NUCLEOTIDE SEQUENCE</scope>
    <source>
        <strain evidence="10">K2</strain>
    </source>
</reference>
<dbReference type="Gene3D" id="2.60.120.260">
    <property type="entry name" value="Galactose-binding domain-like"/>
    <property type="match status" value="1"/>
</dbReference>
<dbReference type="InterPro" id="IPR000436">
    <property type="entry name" value="Sushi_SCR_CCP_dom"/>
</dbReference>
<proteinExistence type="predicted"/>
<keyword evidence="5" id="KW-0325">Glycoprotein</keyword>
<name>A0AAD9QSR9_ACRCE</name>
<evidence type="ECO:0000256" key="1">
    <source>
        <dbReference type="ARBA" id="ARBA00022659"/>
    </source>
</evidence>
<keyword evidence="2 7" id="KW-0732">Signal</keyword>
<evidence type="ECO:0000313" key="11">
    <source>
        <dbReference type="Proteomes" id="UP001249851"/>
    </source>
</evidence>
<feature type="chain" id="PRO_5042128044" evidence="7">
    <location>
        <begin position="18"/>
        <end position="667"/>
    </location>
</feature>
<gene>
    <name evidence="10" type="ORF">P5673_008627</name>
</gene>
<dbReference type="InterPro" id="IPR000421">
    <property type="entry name" value="FA58C"/>
</dbReference>
<comment type="caution">
    <text evidence="6">Lacks conserved residue(s) required for the propagation of feature annotation.</text>
</comment>
<keyword evidence="3" id="KW-0677">Repeat</keyword>
<feature type="domain" description="Sushi" evidence="9">
    <location>
        <begin position="353"/>
        <end position="412"/>
    </location>
</feature>
<feature type="domain" description="Sushi" evidence="9">
    <location>
        <begin position="293"/>
        <end position="352"/>
    </location>
</feature>
<accession>A0AAD9QSR9</accession>
<dbReference type="Pfam" id="PF00084">
    <property type="entry name" value="Sushi"/>
    <property type="match status" value="7"/>
</dbReference>
<dbReference type="Proteomes" id="UP001249851">
    <property type="component" value="Unassembled WGS sequence"/>
</dbReference>